<reference evidence="1 2" key="1">
    <citation type="journal article" date="2010" name="ChemBioChem">
        <title>Cloning and characterization of the biosynthetic gene cluster of 16-membered macrolide antibiotic FD-891: involvement of a dual functional cytochrome P450 monooxygenase catalyzing epoxidation and hydroxylation.</title>
        <authorList>
            <person name="Kudo F."/>
            <person name="Motegi A."/>
            <person name="Mizoue K."/>
            <person name="Eguchi T."/>
        </authorList>
    </citation>
    <scope>NUCLEOTIDE SEQUENCE [LARGE SCALE GENOMIC DNA]</scope>
    <source>
        <strain evidence="1 2">A-8890</strain>
    </source>
</reference>
<gene>
    <name evidence="1" type="ORF">SGFS_032420</name>
</gene>
<sequence length="81" mass="8691">MAQEVGGETVGGPVGGQIRLDVEELCRAASIRPVRVRDLRRATRPGPASAVSPAPQLNETFTTAERLKMERANALARIPRA</sequence>
<proteinExistence type="predicted"/>
<dbReference type="RefSeq" id="WP_286250856.1">
    <property type="nucleotide sequence ID" value="NZ_AP018448.1"/>
</dbReference>
<evidence type="ECO:0000313" key="1">
    <source>
        <dbReference type="EMBL" id="BBC31948.1"/>
    </source>
</evidence>
<name>A0ABM7F5W3_9ACTN</name>
<reference evidence="1 2" key="2">
    <citation type="journal article" date="2023" name="ChemBioChem">
        <title>Acyltransferase Domain Exchange between Two Independent Type I Polyketide Synthases in the Same Producer Strain of Macrolide Antibiotics.</title>
        <authorList>
            <person name="Kudo F."/>
            <person name="Kishikawa K."/>
            <person name="Tsuboi K."/>
            <person name="Kido T."/>
            <person name="Usui T."/>
            <person name="Hashimoto J."/>
            <person name="Shin-Ya K."/>
            <person name="Miyanaga A."/>
            <person name="Eguchi T."/>
        </authorList>
    </citation>
    <scope>NUCLEOTIDE SEQUENCE [LARGE SCALE GENOMIC DNA]</scope>
    <source>
        <strain evidence="1 2">A-8890</strain>
    </source>
</reference>
<accession>A0ABM7F5W3</accession>
<evidence type="ECO:0000313" key="2">
    <source>
        <dbReference type="Proteomes" id="UP001321542"/>
    </source>
</evidence>
<dbReference type="EMBL" id="AP018448">
    <property type="protein sequence ID" value="BBC31948.1"/>
    <property type="molecule type" value="Genomic_DNA"/>
</dbReference>
<keyword evidence="2" id="KW-1185">Reference proteome</keyword>
<dbReference type="Proteomes" id="UP001321542">
    <property type="component" value="Chromosome"/>
</dbReference>
<organism evidence="1 2">
    <name type="scientific">Streptomyces graminofaciens</name>
    <dbReference type="NCBI Taxonomy" id="68212"/>
    <lineage>
        <taxon>Bacteria</taxon>
        <taxon>Bacillati</taxon>
        <taxon>Actinomycetota</taxon>
        <taxon>Actinomycetes</taxon>
        <taxon>Kitasatosporales</taxon>
        <taxon>Streptomycetaceae</taxon>
        <taxon>Streptomyces</taxon>
    </lineage>
</organism>
<protein>
    <submittedName>
        <fullName evidence="1">Uncharacterized protein</fullName>
    </submittedName>
</protein>